<feature type="active site" description="Schiff-base intermediate with substrate" evidence="4">
    <location>
        <position position="170"/>
    </location>
</feature>
<dbReference type="CDD" id="cd00408">
    <property type="entry name" value="DHDPS-like"/>
    <property type="match status" value="1"/>
</dbReference>
<accession>A0A552WST5</accession>
<dbReference type="PRINTS" id="PR00146">
    <property type="entry name" value="DHPICSNTHASE"/>
</dbReference>
<feature type="binding site" evidence="5">
    <location>
        <position position="212"/>
    </location>
    <ligand>
        <name>pyruvate</name>
        <dbReference type="ChEBI" id="CHEBI:15361"/>
    </ligand>
</feature>
<dbReference type="Pfam" id="PF00701">
    <property type="entry name" value="DHDPS"/>
    <property type="match status" value="1"/>
</dbReference>
<dbReference type="PANTHER" id="PTHR12128">
    <property type="entry name" value="DIHYDRODIPICOLINATE SYNTHASE"/>
    <property type="match status" value="1"/>
</dbReference>
<evidence type="ECO:0000256" key="4">
    <source>
        <dbReference type="PIRSR" id="PIRSR001365-1"/>
    </source>
</evidence>
<name>A0A552WST5_9MICO</name>
<reference evidence="6 7" key="1">
    <citation type="submission" date="2019-07" db="EMBL/GenBank/DDBJ databases">
        <title>Georgenia wutianyii sp. nov. and Georgenia *** sp. nov. isolated from plateau pika (Ochotona curzoniae) in the Qinghai-Tibet plateau of China.</title>
        <authorList>
            <person name="Tian Z."/>
        </authorList>
    </citation>
    <scope>NUCLEOTIDE SEQUENCE [LARGE SCALE GENOMIC DNA]</scope>
    <source>
        <strain evidence="6 7">Z446</strain>
    </source>
</reference>
<protein>
    <submittedName>
        <fullName evidence="6">Dihydrodipicolinate synthase family protein</fullName>
    </submittedName>
</protein>
<gene>
    <name evidence="6" type="ORF">FJ693_07665</name>
</gene>
<dbReference type="InterPro" id="IPR002220">
    <property type="entry name" value="DapA-like"/>
</dbReference>
<evidence type="ECO:0000313" key="6">
    <source>
        <dbReference type="EMBL" id="TRW45911.1"/>
    </source>
</evidence>
<evidence type="ECO:0000256" key="1">
    <source>
        <dbReference type="ARBA" id="ARBA00007592"/>
    </source>
</evidence>
<dbReference type="Proteomes" id="UP000318693">
    <property type="component" value="Unassembled WGS sequence"/>
</dbReference>
<evidence type="ECO:0000256" key="3">
    <source>
        <dbReference type="PIRNR" id="PIRNR001365"/>
    </source>
</evidence>
<comment type="caution">
    <text evidence="6">The sequence shown here is derived from an EMBL/GenBank/DDBJ whole genome shotgun (WGS) entry which is preliminary data.</text>
</comment>
<dbReference type="EMBL" id="VJXR01000016">
    <property type="protein sequence ID" value="TRW45911.1"/>
    <property type="molecule type" value="Genomic_DNA"/>
</dbReference>
<evidence type="ECO:0000256" key="2">
    <source>
        <dbReference type="ARBA" id="ARBA00023239"/>
    </source>
</evidence>
<feature type="active site" description="Proton donor/acceptor" evidence="4">
    <location>
        <position position="143"/>
    </location>
</feature>
<dbReference type="Gene3D" id="3.20.20.70">
    <property type="entry name" value="Aldolase class I"/>
    <property type="match status" value="1"/>
</dbReference>
<dbReference type="InterPro" id="IPR013785">
    <property type="entry name" value="Aldolase_TIM"/>
</dbReference>
<evidence type="ECO:0000313" key="7">
    <source>
        <dbReference type="Proteomes" id="UP000318693"/>
    </source>
</evidence>
<dbReference type="AlphaFoldDB" id="A0A552WST5"/>
<evidence type="ECO:0000256" key="5">
    <source>
        <dbReference type="PIRSR" id="PIRSR001365-2"/>
    </source>
</evidence>
<organism evidence="6 7">
    <name type="scientific">Georgenia yuyongxinii</name>
    <dbReference type="NCBI Taxonomy" id="2589797"/>
    <lineage>
        <taxon>Bacteria</taxon>
        <taxon>Bacillati</taxon>
        <taxon>Actinomycetota</taxon>
        <taxon>Actinomycetes</taxon>
        <taxon>Micrococcales</taxon>
        <taxon>Bogoriellaceae</taxon>
        <taxon>Georgenia</taxon>
    </lineage>
</organism>
<feature type="binding site" evidence="5">
    <location>
        <position position="55"/>
    </location>
    <ligand>
        <name>pyruvate</name>
        <dbReference type="ChEBI" id="CHEBI:15361"/>
    </ligand>
</feature>
<dbReference type="SUPFAM" id="SSF51569">
    <property type="entry name" value="Aldolase"/>
    <property type="match status" value="1"/>
</dbReference>
<keyword evidence="2 3" id="KW-0456">Lyase</keyword>
<dbReference type="PANTHER" id="PTHR12128:SF66">
    <property type="entry name" value="4-HYDROXY-2-OXOGLUTARATE ALDOLASE, MITOCHONDRIAL"/>
    <property type="match status" value="1"/>
</dbReference>
<dbReference type="GO" id="GO:0008840">
    <property type="term" value="F:4-hydroxy-tetrahydrodipicolinate synthase activity"/>
    <property type="evidence" value="ECO:0007669"/>
    <property type="project" value="TreeGrafter"/>
</dbReference>
<sequence length="298" mass="31002">MLTDPTATAASRSDLITAVPTPFLADGSLDVPGTKRLFTALAVRDVDGAFVAGTTGEFTTLEDDERLAVLEAGLEAFGAERAYLHVGAAHTRHAVKLTRAAVALGARKLAAITPYYFPAPLDAVVDYFRQVVDAAEGAAVYAYLFTARTWTVFPHDALGRLADVGVTGVKISGESDESVSAYLANAPAGFEVLSGNDIAYGELVAAGGQGIISGVSSVFPQPFLNLRGALRAGDADGVRAAKEDVARAVGLVRAGSLTHLKAGLELQGLPAGPVRAGVEPISDDDRAAIARELERWNK</sequence>
<dbReference type="PIRSF" id="PIRSF001365">
    <property type="entry name" value="DHDPS"/>
    <property type="match status" value="1"/>
</dbReference>
<proteinExistence type="inferred from homology"/>
<comment type="similarity">
    <text evidence="1 3">Belongs to the DapA family.</text>
</comment>
<keyword evidence="7" id="KW-1185">Reference proteome</keyword>
<dbReference type="SMART" id="SM01130">
    <property type="entry name" value="DHDPS"/>
    <property type="match status" value="1"/>
</dbReference>